<feature type="compositionally biased region" description="Low complexity" evidence="3">
    <location>
        <begin position="348"/>
        <end position="362"/>
    </location>
</feature>
<keyword evidence="6" id="KW-1185">Reference proteome</keyword>
<dbReference type="EMBL" id="CP001338">
    <property type="protein sequence ID" value="ACL17416.1"/>
    <property type="molecule type" value="Genomic_DNA"/>
</dbReference>
<organism evidence="5 6">
    <name type="scientific">Methanosphaerula palustris (strain ATCC BAA-1556 / DSM 19958 / E1-9c)</name>
    <dbReference type="NCBI Taxonomy" id="521011"/>
    <lineage>
        <taxon>Archaea</taxon>
        <taxon>Methanobacteriati</taxon>
        <taxon>Methanobacteriota</taxon>
        <taxon>Stenosarchaea group</taxon>
        <taxon>Methanomicrobia</taxon>
        <taxon>Methanomicrobiales</taxon>
        <taxon>Methanoregulaceae</taxon>
        <taxon>Methanosphaerula</taxon>
    </lineage>
</organism>
<keyword evidence="1" id="KW-0853">WD repeat</keyword>
<dbReference type="SMART" id="SM00320">
    <property type="entry name" value="WD40"/>
    <property type="match status" value="4"/>
</dbReference>
<protein>
    <submittedName>
        <fullName evidence="5">WD-40 repeat protein</fullName>
    </submittedName>
</protein>
<evidence type="ECO:0000259" key="4">
    <source>
        <dbReference type="Pfam" id="PF12894"/>
    </source>
</evidence>
<dbReference type="InterPro" id="IPR001680">
    <property type="entry name" value="WD40_rpt"/>
</dbReference>
<feature type="region of interest" description="Disordered" evidence="3">
    <location>
        <begin position="345"/>
        <end position="365"/>
    </location>
</feature>
<dbReference type="STRING" id="521011.Mpal_2118"/>
<dbReference type="KEGG" id="mpl:Mpal_2118"/>
<proteinExistence type="predicted"/>
<reference evidence="5 6" key="1">
    <citation type="journal article" date="2015" name="Genome Announc.">
        <title>Complete Genome Sequence of Methanosphaerula palustris E1-9CT, a Hydrogenotrophic Methanogen Isolated from a Minerotrophic Fen Peatland.</title>
        <authorList>
            <person name="Cadillo-Quiroz H."/>
            <person name="Browne P."/>
            <person name="Kyrpides N."/>
            <person name="Woyke T."/>
            <person name="Goodwin L."/>
            <person name="Detter C."/>
            <person name="Yavitt J.B."/>
            <person name="Zinder S.H."/>
        </authorList>
    </citation>
    <scope>NUCLEOTIDE SEQUENCE [LARGE SCALE GENOMIC DNA]</scope>
    <source>
        <strain evidence="6">ATCC BAA-1556 / DSM 19958 / E1-9c</strain>
    </source>
</reference>
<dbReference type="HOGENOM" id="CLU_688141_0_0_2"/>
<dbReference type="Gene3D" id="2.130.10.10">
    <property type="entry name" value="YVTN repeat-like/Quinoprotein amine dehydrogenase"/>
    <property type="match status" value="2"/>
</dbReference>
<gene>
    <name evidence="5" type="ordered locus">Mpal_2118</name>
</gene>
<evidence type="ECO:0000313" key="6">
    <source>
        <dbReference type="Proteomes" id="UP000002457"/>
    </source>
</evidence>
<dbReference type="Proteomes" id="UP000002457">
    <property type="component" value="Chromosome"/>
</dbReference>
<keyword evidence="2" id="KW-0677">Repeat</keyword>
<dbReference type="AlphaFoldDB" id="B8GDR5"/>
<dbReference type="Pfam" id="PF12894">
    <property type="entry name" value="ANAPC4_WD40"/>
    <property type="match status" value="1"/>
</dbReference>
<dbReference type="PANTHER" id="PTHR44019">
    <property type="entry name" value="WD REPEAT-CONTAINING PROTEIN 55"/>
    <property type="match status" value="1"/>
</dbReference>
<sequence length="400" mass="41396" precursor="true">MIGRAFLLVFVSLLLILVSISSVQAQEPIWTETTDKTVSSLAISGNATTIAVGGEHLYLFNQSGQQMGVTWKTEGVAVNRSGDLVAAAMDDGVHMLDVSGHDIWVLPLLSTSCVAMTPNASQIVAGTKKGVIAGIDKNGGLIHQGELTSLSSGSNVIWAAAMSENGSMNVVSDIDGLYAFDGSGHDLWRLGFIRPVSLGMTWNGSMVAAGGTSGVLICNRTGVEMGRYYKGNAITTVAVPVNGTFAIAGDEKGTLIYLNSAAWPQWTYPAGSPITSVSVTADGALIAAGTEDGSLMLFGNSGYLFWKTKLPSSVTALGFSPDGWYLGAGTSTGTVALFPGEARPVEAGQTNGQTTTTTTNTTSGGIVTYPTTHSTESPSPGVVCSLLVITALLIRVKRSS</sequence>
<dbReference type="SUPFAM" id="SSF50998">
    <property type="entry name" value="Quinoprotein alcohol dehydrogenase-like"/>
    <property type="match status" value="1"/>
</dbReference>
<dbReference type="PANTHER" id="PTHR44019:SF8">
    <property type="entry name" value="POC1 CENTRIOLAR PROTEIN HOMOLOG"/>
    <property type="match status" value="1"/>
</dbReference>
<feature type="domain" description="Anaphase-promoting complex subunit 4-like WD40" evidence="4">
    <location>
        <begin position="285"/>
        <end position="339"/>
    </location>
</feature>
<dbReference type="InterPro" id="IPR015943">
    <property type="entry name" value="WD40/YVTN_repeat-like_dom_sf"/>
</dbReference>
<accession>B8GDR5</accession>
<evidence type="ECO:0000256" key="2">
    <source>
        <dbReference type="ARBA" id="ARBA00022737"/>
    </source>
</evidence>
<evidence type="ECO:0000256" key="3">
    <source>
        <dbReference type="SAM" id="MobiDB-lite"/>
    </source>
</evidence>
<dbReference type="InterPro" id="IPR024977">
    <property type="entry name" value="Apc4-like_WD40_dom"/>
</dbReference>
<name>B8GDR5_METPE</name>
<dbReference type="eggNOG" id="arCOG02491">
    <property type="taxonomic scope" value="Archaea"/>
</dbReference>
<evidence type="ECO:0000313" key="5">
    <source>
        <dbReference type="EMBL" id="ACL17416.1"/>
    </source>
</evidence>
<dbReference type="InterPro" id="IPR011047">
    <property type="entry name" value="Quinoprotein_ADH-like_sf"/>
</dbReference>
<evidence type="ECO:0000256" key="1">
    <source>
        <dbReference type="ARBA" id="ARBA00022574"/>
    </source>
</evidence>
<dbReference type="InterPro" id="IPR050505">
    <property type="entry name" value="WDR55/POC1"/>
</dbReference>